<evidence type="ECO:0008006" key="4">
    <source>
        <dbReference type="Google" id="ProtNLM"/>
    </source>
</evidence>
<evidence type="ECO:0000313" key="3">
    <source>
        <dbReference type="Proteomes" id="UP000799444"/>
    </source>
</evidence>
<dbReference type="OrthoDB" id="2583188at2759"/>
<feature type="region of interest" description="Disordered" evidence="1">
    <location>
        <begin position="1"/>
        <end position="30"/>
    </location>
</feature>
<name>A0A9P4UWD2_9PLEO</name>
<accession>A0A9P4UWD2</accession>
<organism evidence="2 3">
    <name type="scientific">Polyplosphaeria fusca</name>
    <dbReference type="NCBI Taxonomy" id="682080"/>
    <lineage>
        <taxon>Eukaryota</taxon>
        <taxon>Fungi</taxon>
        <taxon>Dikarya</taxon>
        <taxon>Ascomycota</taxon>
        <taxon>Pezizomycotina</taxon>
        <taxon>Dothideomycetes</taxon>
        <taxon>Pleosporomycetidae</taxon>
        <taxon>Pleosporales</taxon>
        <taxon>Tetraplosphaeriaceae</taxon>
        <taxon>Polyplosphaeria</taxon>
    </lineage>
</organism>
<feature type="compositionally biased region" description="Basic and acidic residues" evidence="1">
    <location>
        <begin position="20"/>
        <end position="30"/>
    </location>
</feature>
<dbReference type="EMBL" id="ML996206">
    <property type="protein sequence ID" value="KAF2730932.1"/>
    <property type="molecule type" value="Genomic_DNA"/>
</dbReference>
<gene>
    <name evidence="2" type="ORF">EJ04DRAFT_499601</name>
</gene>
<feature type="compositionally biased region" description="Polar residues" evidence="1">
    <location>
        <begin position="9"/>
        <end position="19"/>
    </location>
</feature>
<proteinExistence type="predicted"/>
<keyword evidence="3" id="KW-1185">Reference proteome</keyword>
<reference evidence="2" key="1">
    <citation type="journal article" date="2020" name="Stud. Mycol.">
        <title>101 Dothideomycetes genomes: a test case for predicting lifestyles and emergence of pathogens.</title>
        <authorList>
            <person name="Haridas S."/>
            <person name="Albert R."/>
            <person name="Binder M."/>
            <person name="Bloem J."/>
            <person name="Labutti K."/>
            <person name="Salamov A."/>
            <person name="Andreopoulos B."/>
            <person name="Baker S."/>
            <person name="Barry K."/>
            <person name="Bills G."/>
            <person name="Bluhm B."/>
            <person name="Cannon C."/>
            <person name="Castanera R."/>
            <person name="Culley D."/>
            <person name="Daum C."/>
            <person name="Ezra D."/>
            <person name="Gonzalez J."/>
            <person name="Henrissat B."/>
            <person name="Kuo A."/>
            <person name="Liang C."/>
            <person name="Lipzen A."/>
            <person name="Lutzoni F."/>
            <person name="Magnuson J."/>
            <person name="Mondo S."/>
            <person name="Nolan M."/>
            <person name="Ohm R."/>
            <person name="Pangilinan J."/>
            <person name="Park H.-J."/>
            <person name="Ramirez L."/>
            <person name="Alfaro M."/>
            <person name="Sun H."/>
            <person name="Tritt A."/>
            <person name="Yoshinaga Y."/>
            <person name="Zwiers L.-H."/>
            <person name="Turgeon B."/>
            <person name="Goodwin S."/>
            <person name="Spatafora J."/>
            <person name="Crous P."/>
            <person name="Grigoriev I."/>
        </authorList>
    </citation>
    <scope>NUCLEOTIDE SEQUENCE</scope>
    <source>
        <strain evidence="2">CBS 125425</strain>
    </source>
</reference>
<dbReference type="AlphaFoldDB" id="A0A9P4UWD2"/>
<protein>
    <recommendedName>
        <fullName evidence="4">DUF4185 domain-containing protein</fullName>
    </recommendedName>
</protein>
<evidence type="ECO:0000256" key="1">
    <source>
        <dbReference type="SAM" id="MobiDB-lite"/>
    </source>
</evidence>
<evidence type="ECO:0000313" key="2">
    <source>
        <dbReference type="EMBL" id="KAF2730932.1"/>
    </source>
</evidence>
<comment type="caution">
    <text evidence="2">The sequence shown here is derived from an EMBL/GenBank/DDBJ whole genome shotgun (WGS) entry which is preliminary data.</text>
</comment>
<sequence length="395" mass="44194">MDRLKKAFTSVSTKFQQNHPARDEPLHNQETRSRCSSARIAWPPSLVSSPRVLGEITDTSGRRYPRDLGRSIQLSGHTYYMFGDTFCFDSSDKFCGVTNNCIARVPSLQTPLKSQWLTPDAKVREFVPLSEEERQYCKTHEEQGENKRFVNWAFGGVIEIPGTEGREAWLFYDTVEIHGATPVKQCGIGLARARVVNVETGAIECERASRFPLFDPEGPAWGNMSNIAAPDGYTYLLTGRELDNYMARIRTDADFSDPVNYAFLKKGGEWVSSYQAPYGPFGELAHDVLHGQGQGAIVYMPDHGPRGKPYVWFGCEKFPTSKLWIGAAERPQGPWEVHAVCEMPMINGEQSKTRYCIYPHLWGSEPGQGEMLISWSDDGTMGGKVAAGMFSFATE</sequence>
<dbReference type="Proteomes" id="UP000799444">
    <property type="component" value="Unassembled WGS sequence"/>
</dbReference>